<comment type="caution">
    <text evidence="3">The sequence shown here is derived from an EMBL/GenBank/DDBJ whole genome shotgun (WGS) entry which is preliminary data.</text>
</comment>
<accession>A0ABV4DS62</accession>
<organism evidence="3 4">
    <name type="scientific">Clostridium lapidicellarium</name>
    <dbReference type="NCBI Taxonomy" id="3240931"/>
    <lineage>
        <taxon>Bacteria</taxon>
        <taxon>Bacillati</taxon>
        <taxon>Bacillota</taxon>
        <taxon>Clostridia</taxon>
        <taxon>Eubacteriales</taxon>
        <taxon>Clostridiaceae</taxon>
        <taxon>Clostridium</taxon>
    </lineage>
</organism>
<proteinExistence type="predicted"/>
<keyword evidence="1" id="KW-0472">Membrane</keyword>
<evidence type="ECO:0000313" key="4">
    <source>
        <dbReference type="Proteomes" id="UP001565220"/>
    </source>
</evidence>
<dbReference type="Proteomes" id="UP001565220">
    <property type="component" value="Unassembled WGS sequence"/>
</dbReference>
<sequence length="443" mass="52696">MKNNVGMMSILILCECEYAWLVIAFMLRSPFYKIFDCRGEKKQDNFPKASGTFIQPDMVTEWDDFQWQRELSYLKEVKMKYIVMNTFVVQNQNIRRVYGISTENGNRVEKVDIVDICLRNCERLGFRVFLGIDYNVLWWKIGPRKPKWLYEQMKKGNMVVRELYEKYHDKYKNAFYGWYWTYEVDNLNFKNFRDFEILANAVNINLKYMDKNNMRLPFMISPFMNSEYSTPKTYADNWEHFFKTAGLKRGDIFCPQDSVGGGGLDINQVKNWFQALGEAVKSKKKVLFWANVETFDHNNWSSAFIKRFIRQMKLESPFVDDIITFSYSHYYSPSNINGGFHRAYKRYLYNHEISNRRPEPPKWVKIDRMDGKVLIRWEISGNAAGYRLYCNGKEIYHPVVQRKYGGNKGQVFGKFVYEDISVKSKYQIETVDFWGNVSKKITA</sequence>
<evidence type="ECO:0000313" key="3">
    <source>
        <dbReference type="EMBL" id="MEY8762084.1"/>
    </source>
</evidence>
<feature type="domain" description="DUF4434" evidence="2">
    <location>
        <begin position="50"/>
        <end position="335"/>
    </location>
</feature>
<gene>
    <name evidence="3" type="ORF">AB8S09_00290</name>
</gene>
<dbReference type="Gene3D" id="3.20.20.80">
    <property type="entry name" value="Glycosidases"/>
    <property type="match status" value="1"/>
</dbReference>
<name>A0ABV4DS62_9CLOT</name>
<dbReference type="Pfam" id="PF14488">
    <property type="entry name" value="DUF4434"/>
    <property type="match status" value="1"/>
</dbReference>
<dbReference type="InterPro" id="IPR027849">
    <property type="entry name" value="DUF4434"/>
</dbReference>
<keyword evidence="4" id="KW-1185">Reference proteome</keyword>
<evidence type="ECO:0000256" key="1">
    <source>
        <dbReference type="SAM" id="Phobius"/>
    </source>
</evidence>
<reference evidence="3 4" key="1">
    <citation type="submission" date="2024-08" db="EMBL/GenBank/DDBJ databases">
        <title>Clostridium lapicellarii sp. nov., and Clostridium renhuaiense sp. nov., two species isolated from the mud in a fermentation cellar used for producing sauce-flavour Chinese liquors.</title>
        <authorList>
            <person name="Yang F."/>
            <person name="Wang H."/>
            <person name="Chen L.Q."/>
            <person name="Zhou N."/>
            <person name="Lu J.J."/>
            <person name="Pu X.X."/>
            <person name="Wan B."/>
            <person name="Wang L."/>
            <person name="Liu S.J."/>
        </authorList>
    </citation>
    <scope>NUCLEOTIDE SEQUENCE [LARGE SCALE GENOMIC DNA]</scope>
    <source>
        <strain evidence="3 4">MT-113</strain>
    </source>
</reference>
<dbReference type="RefSeq" id="WP_369868299.1">
    <property type="nucleotide sequence ID" value="NZ_JBGFFE010000001.1"/>
</dbReference>
<keyword evidence="1" id="KW-1133">Transmembrane helix</keyword>
<dbReference type="EMBL" id="JBGFFE010000001">
    <property type="protein sequence ID" value="MEY8762084.1"/>
    <property type="molecule type" value="Genomic_DNA"/>
</dbReference>
<feature type="transmembrane region" description="Helical" evidence="1">
    <location>
        <begin position="6"/>
        <end position="27"/>
    </location>
</feature>
<evidence type="ECO:0000259" key="2">
    <source>
        <dbReference type="Pfam" id="PF14488"/>
    </source>
</evidence>
<protein>
    <submittedName>
        <fullName evidence="3">DUF4434 domain-containing protein</fullName>
    </submittedName>
</protein>
<keyword evidence="1" id="KW-0812">Transmembrane</keyword>